<dbReference type="CDD" id="cd09929">
    <property type="entry name" value="SH2_BLNK_SLP-76"/>
    <property type="match status" value="1"/>
</dbReference>
<feature type="compositionally biased region" description="Polar residues" evidence="3">
    <location>
        <begin position="128"/>
        <end position="146"/>
    </location>
</feature>
<evidence type="ECO:0000259" key="4">
    <source>
        <dbReference type="PROSITE" id="PS50001"/>
    </source>
</evidence>
<organism evidence="5 6">
    <name type="scientific">Calidris pygmaea</name>
    <name type="common">Spoon-billed sandpiper</name>
    <dbReference type="NCBI Taxonomy" id="425635"/>
    <lineage>
        <taxon>Eukaryota</taxon>
        <taxon>Metazoa</taxon>
        <taxon>Chordata</taxon>
        <taxon>Craniata</taxon>
        <taxon>Vertebrata</taxon>
        <taxon>Euteleostomi</taxon>
        <taxon>Archelosauria</taxon>
        <taxon>Archosauria</taxon>
        <taxon>Dinosauria</taxon>
        <taxon>Saurischia</taxon>
        <taxon>Theropoda</taxon>
        <taxon>Coelurosauria</taxon>
        <taxon>Aves</taxon>
        <taxon>Neognathae</taxon>
        <taxon>Neoaves</taxon>
        <taxon>Charadriiformes</taxon>
        <taxon>Scolopacidae</taxon>
        <taxon>Calidris</taxon>
    </lineage>
</organism>
<feature type="region of interest" description="Disordered" evidence="3">
    <location>
        <begin position="252"/>
        <end position="273"/>
    </location>
</feature>
<dbReference type="Proteomes" id="UP000694419">
    <property type="component" value="Unplaced"/>
</dbReference>
<feature type="compositionally biased region" description="Basic and acidic residues" evidence="3">
    <location>
        <begin position="346"/>
        <end position="360"/>
    </location>
</feature>
<dbReference type="Ensembl" id="ENSCPGT00000012793.1">
    <property type="protein sequence ID" value="ENSCPGP00000011666.1"/>
    <property type="gene ID" value="ENSCPGG00000008306.1"/>
</dbReference>
<dbReference type="AlphaFoldDB" id="A0A8C3PLQ3"/>
<dbReference type="PANTHER" id="PTHR14098">
    <property type="entry name" value="SH2 DOMAIN CONTAINING PROTEIN"/>
    <property type="match status" value="1"/>
</dbReference>
<evidence type="ECO:0000313" key="5">
    <source>
        <dbReference type="Ensembl" id="ENSCPGP00000011666.1"/>
    </source>
</evidence>
<feature type="compositionally biased region" description="Basic and acidic residues" evidence="3">
    <location>
        <begin position="62"/>
        <end position="84"/>
    </location>
</feature>
<feature type="domain" description="SH2" evidence="4">
    <location>
        <begin position="427"/>
        <end position="534"/>
    </location>
</feature>
<feature type="compositionally biased region" description="Polar residues" evidence="3">
    <location>
        <begin position="198"/>
        <end position="209"/>
    </location>
</feature>
<feature type="region of interest" description="Disordered" evidence="3">
    <location>
        <begin position="51"/>
        <end position="232"/>
    </location>
</feature>
<evidence type="ECO:0000313" key="6">
    <source>
        <dbReference type="Proteomes" id="UP000694419"/>
    </source>
</evidence>
<dbReference type="Gene3D" id="3.30.505.10">
    <property type="entry name" value="SH2 domain"/>
    <property type="match status" value="1"/>
</dbReference>
<dbReference type="SUPFAM" id="SSF55550">
    <property type="entry name" value="SH2 domain"/>
    <property type="match status" value="1"/>
</dbReference>
<keyword evidence="1 2" id="KW-0727">SH2 domain</keyword>
<reference evidence="5" key="2">
    <citation type="submission" date="2025-09" db="UniProtKB">
        <authorList>
            <consortium name="Ensembl"/>
        </authorList>
    </citation>
    <scope>IDENTIFICATION</scope>
</reference>
<feature type="compositionally biased region" description="Basic and acidic residues" evidence="3">
    <location>
        <begin position="257"/>
        <end position="273"/>
    </location>
</feature>
<dbReference type="PANTHER" id="PTHR14098:SF3">
    <property type="entry name" value="B-CELL LINKER PROTEIN"/>
    <property type="match status" value="1"/>
</dbReference>
<feature type="compositionally biased region" description="Acidic residues" evidence="3">
    <location>
        <begin position="177"/>
        <end position="194"/>
    </location>
</feature>
<dbReference type="GO" id="GO:0007169">
    <property type="term" value="P:cell surface receptor protein tyrosine kinase signaling pathway"/>
    <property type="evidence" value="ECO:0007669"/>
    <property type="project" value="TreeGrafter"/>
</dbReference>
<name>A0A8C3PLQ3_9CHAR</name>
<dbReference type="InterPro" id="IPR051751">
    <property type="entry name" value="Immunoreceptor_sig_adapters"/>
</dbReference>
<evidence type="ECO:0000256" key="1">
    <source>
        <dbReference type="ARBA" id="ARBA00022999"/>
    </source>
</evidence>
<feature type="region of interest" description="Disordered" evidence="3">
    <location>
        <begin position="343"/>
        <end position="375"/>
    </location>
</feature>
<evidence type="ECO:0000256" key="3">
    <source>
        <dbReference type="SAM" id="MobiDB-lite"/>
    </source>
</evidence>
<accession>A0A8C3PLQ3</accession>
<reference evidence="5" key="1">
    <citation type="submission" date="2025-08" db="UniProtKB">
        <authorList>
            <consortium name="Ensembl"/>
        </authorList>
    </citation>
    <scope>IDENTIFICATION</scope>
</reference>
<dbReference type="PROSITE" id="PS50001">
    <property type="entry name" value="SH2"/>
    <property type="match status" value="1"/>
</dbReference>
<keyword evidence="6" id="KW-1185">Reference proteome</keyword>
<dbReference type="Pfam" id="PF00017">
    <property type="entry name" value="SH2"/>
    <property type="match status" value="1"/>
</dbReference>
<dbReference type="GO" id="GO:0005737">
    <property type="term" value="C:cytoplasm"/>
    <property type="evidence" value="ECO:0007669"/>
    <property type="project" value="UniProtKB-ARBA"/>
</dbReference>
<dbReference type="FunFam" id="3.30.505.10:FF:000016">
    <property type="entry name" value="B-cell linker protein isoform 2"/>
    <property type="match status" value="1"/>
</dbReference>
<proteinExistence type="predicted"/>
<dbReference type="SMART" id="SM00252">
    <property type="entry name" value="SH2"/>
    <property type="match status" value="1"/>
</dbReference>
<sequence length="537" mass="60069">MAFQSFNPLSLTSGEQHRLCDRNIISFLLLIFRFQNEQVALICKTGKDTWDRLKKKPPPSLPKRDYASGKADSDYENPDDHSDSEMYVVPSEENPDDSYEPPPSEQKKKKIPSAFPISRGEYADNHTSHQQLPPINKFLPSTSSPAMSRPKKPSVPSLPLPSPAAKPKVPLKPKEYSDDEDNYIVPVDNDDDNYIEPTESSTSLPTKSPVNKLMKTTKPPPPTSPKPSVTSDMQGMNIKLRLMFTKPLPSMPAQNTEHSHMHSMTRESPKLDTSRNILPLPRNRLHPKPVSNLMCHSFSTTQESVFPTGAAPSPLPRGLDMPFNIWFPSVLLQKPCLPSRKTLTANEEKPTAAEQRRGSSHELPLPPLPSGSQNITKHTLKTYKCCSLSFLEVPEAANCSLGTSSHSSISSISSTADQDAGVHSKAWYAATCDRKMAEDALHRSNKDGSFLIRKSSGQDSRQPYTLVVFYNRRVYNIPIRFIESTRQYALGREKNGEERFDSVAEIVENHQRTSLVLIDSQNNTKDSTKLKHIVRVS</sequence>
<dbReference type="InterPro" id="IPR036860">
    <property type="entry name" value="SH2_dom_sf"/>
</dbReference>
<evidence type="ECO:0000256" key="2">
    <source>
        <dbReference type="PROSITE-ProRule" id="PRU00191"/>
    </source>
</evidence>
<dbReference type="InterPro" id="IPR000980">
    <property type="entry name" value="SH2"/>
</dbReference>
<protein>
    <submittedName>
        <fullName evidence="5">B cell linker</fullName>
    </submittedName>
</protein>
<dbReference type="GO" id="GO:0035556">
    <property type="term" value="P:intracellular signal transduction"/>
    <property type="evidence" value="ECO:0007669"/>
    <property type="project" value="TreeGrafter"/>
</dbReference>